<sequence length="203" mass="23433">MCCTRQPRVSVATIFEISRYMYIRNALLIRLLKTLRQPTTGFALLGAHQVGAVPEIPSTLFSTRIQIGLILRNTLICKSIRFLARDSPGWAKPVVGCRRIFSNLMISAFRYWMLHVQRRLIVERRTEGTQFDLRTILRHSTTTPNPDYPKARMQFGGFLHHPRNTYVSCENQISMRMSVFVEISPIWVQLEHKVDGNLETATI</sequence>
<evidence type="ECO:0000313" key="1">
    <source>
        <dbReference type="EMBL" id="KAG5450256.1"/>
    </source>
</evidence>
<reference evidence="1 2" key="2">
    <citation type="journal article" date="2021" name="Genomics">
        <title>High-quality reference genome for Clonorchis sinensis.</title>
        <authorList>
            <person name="Young N.D."/>
            <person name="Stroehlein A.J."/>
            <person name="Kinkar L."/>
            <person name="Wang T."/>
            <person name="Sohn W.M."/>
            <person name="Chang B.C.H."/>
            <person name="Kaur P."/>
            <person name="Weisz D."/>
            <person name="Dudchenko O."/>
            <person name="Aiden E.L."/>
            <person name="Korhonen P.K."/>
            <person name="Gasser R.B."/>
        </authorList>
    </citation>
    <scope>NUCLEOTIDE SEQUENCE [LARGE SCALE GENOMIC DNA]</scope>
    <source>
        <strain evidence="1">Cs-k2</strain>
    </source>
</reference>
<protein>
    <submittedName>
        <fullName evidence="1">Uncharacterized protein</fullName>
    </submittedName>
</protein>
<dbReference type="AlphaFoldDB" id="A0A3R7GIK9"/>
<reference evidence="1 2" key="1">
    <citation type="journal article" date="2018" name="Biotechnol. Adv.">
        <title>Improved genomic resources and new bioinformatic workflow for the carcinogenic parasite Clonorchis sinensis: Biotechnological implications.</title>
        <authorList>
            <person name="Wang D."/>
            <person name="Korhonen P.K."/>
            <person name="Gasser R.B."/>
            <person name="Young N.D."/>
        </authorList>
    </citation>
    <scope>NUCLEOTIDE SEQUENCE [LARGE SCALE GENOMIC DNA]</scope>
    <source>
        <strain evidence="1">Cs-k2</strain>
    </source>
</reference>
<proteinExistence type="predicted"/>
<evidence type="ECO:0000313" key="2">
    <source>
        <dbReference type="Proteomes" id="UP000286415"/>
    </source>
</evidence>
<comment type="caution">
    <text evidence="1">The sequence shown here is derived from an EMBL/GenBank/DDBJ whole genome shotgun (WGS) entry which is preliminary data.</text>
</comment>
<dbReference type="InParanoid" id="A0A3R7GIK9"/>
<name>A0A3R7GIK9_CLOSI</name>
<keyword evidence="2" id="KW-1185">Reference proteome</keyword>
<gene>
    <name evidence="1" type="ORF">CSKR_112440</name>
</gene>
<dbReference type="Proteomes" id="UP000286415">
    <property type="component" value="Unassembled WGS sequence"/>
</dbReference>
<organism evidence="1 2">
    <name type="scientific">Clonorchis sinensis</name>
    <name type="common">Chinese liver fluke</name>
    <dbReference type="NCBI Taxonomy" id="79923"/>
    <lineage>
        <taxon>Eukaryota</taxon>
        <taxon>Metazoa</taxon>
        <taxon>Spiralia</taxon>
        <taxon>Lophotrochozoa</taxon>
        <taxon>Platyhelminthes</taxon>
        <taxon>Trematoda</taxon>
        <taxon>Digenea</taxon>
        <taxon>Opisthorchiida</taxon>
        <taxon>Opisthorchiata</taxon>
        <taxon>Opisthorchiidae</taxon>
        <taxon>Clonorchis</taxon>
    </lineage>
</organism>
<accession>A0A3R7GIK9</accession>
<dbReference type="EMBL" id="NIRI02000042">
    <property type="protein sequence ID" value="KAG5450256.1"/>
    <property type="molecule type" value="Genomic_DNA"/>
</dbReference>